<keyword evidence="1" id="KW-0378">Hydrolase</keyword>
<dbReference type="AlphaFoldDB" id="C6E3B4"/>
<dbReference type="KEGG" id="gem:GM21_3078"/>
<dbReference type="Pfam" id="PF04555">
    <property type="entry name" value="XhoI"/>
    <property type="match status" value="2"/>
</dbReference>
<organism evidence="1">
    <name type="scientific">Geobacter sp. (strain M21)</name>
    <dbReference type="NCBI Taxonomy" id="443144"/>
    <lineage>
        <taxon>Bacteria</taxon>
        <taxon>Pseudomonadati</taxon>
        <taxon>Thermodesulfobacteriota</taxon>
        <taxon>Desulfuromonadia</taxon>
        <taxon>Geobacterales</taxon>
        <taxon>Geobacteraceae</taxon>
        <taxon>Geobacter</taxon>
    </lineage>
</organism>
<dbReference type="eggNOG" id="ENOG502ZA74">
    <property type="taxonomic scope" value="Bacteria"/>
</dbReference>
<dbReference type="STRING" id="443144.GM21_3078"/>
<gene>
    <name evidence="1" type="ordered locus">GM21_3078</name>
</gene>
<dbReference type="HOGENOM" id="CLU_097055_0_0_7"/>
<proteinExistence type="predicted"/>
<protein>
    <submittedName>
        <fullName evidence="1">Type II site-specific deoxyribonuclease</fullName>
        <ecNumber evidence="1">3.1.21.4</ecNumber>
    </submittedName>
</protein>
<dbReference type="GO" id="GO:0003677">
    <property type="term" value="F:DNA binding"/>
    <property type="evidence" value="ECO:0007669"/>
    <property type="project" value="InterPro"/>
</dbReference>
<dbReference type="OrthoDB" id="3638769at2"/>
<dbReference type="GO" id="GO:0009036">
    <property type="term" value="F:type II site-specific deoxyribonuclease activity"/>
    <property type="evidence" value="ECO:0007669"/>
    <property type="project" value="UniProtKB-EC"/>
</dbReference>
<dbReference type="InterPro" id="IPR007636">
    <property type="entry name" value="Restrct_endonuc_II_XhoI"/>
</dbReference>
<name>C6E3B4_GEOSM</name>
<dbReference type="EMBL" id="CP001661">
    <property type="protein sequence ID" value="ACT19106.1"/>
    <property type="molecule type" value="Genomic_DNA"/>
</dbReference>
<dbReference type="GO" id="GO:0009307">
    <property type="term" value="P:DNA restriction-modification system"/>
    <property type="evidence" value="ECO:0007669"/>
    <property type="project" value="InterPro"/>
</dbReference>
<sequence>MSLEIESIRPKVEAAVRSFWAVRAGGNGVLGGKTLDAFAEIIKDVVKGSLENAMMCGRGCVAEIPGFYRPHKSWDLIVIDEGKLVAAIEFKSQIGPIGNNFNNRTEEVLGSSLDLQTAIEENAFGLEANVFSGYIIVVEDSPKSRANPKIKMKYFPVMEGFLANEDERGRAYFPNPDGSYPQAKGISYIERYDLMCKRLMMKKLYTASAVITSEPGAGLSGSYGHVSKETSIEAFLIKLAKHCEGIAEMKSL</sequence>
<dbReference type="EC" id="3.1.21.4" evidence="1"/>
<dbReference type="REBASE" id="21281">
    <property type="entry name" value="GspM21ORF3077P"/>
</dbReference>
<evidence type="ECO:0000313" key="1">
    <source>
        <dbReference type="EMBL" id="ACT19106.1"/>
    </source>
</evidence>
<accession>C6E3B4</accession>
<reference evidence="1" key="1">
    <citation type="submission" date="2009-07" db="EMBL/GenBank/DDBJ databases">
        <title>Complete sequence of Geobacter sp. M21.</title>
        <authorList>
            <consortium name="US DOE Joint Genome Institute"/>
            <person name="Lucas S."/>
            <person name="Copeland A."/>
            <person name="Lapidus A."/>
            <person name="Glavina del Rio T."/>
            <person name="Dalin E."/>
            <person name="Tice H."/>
            <person name="Bruce D."/>
            <person name="Goodwin L."/>
            <person name="Pitluck S."/>
            <person name="Saunders E."/>
            <person name="Brettin T."/>
            <person name="Detter J.C."/>
            <person name="Han C."/>
            <person name="Larimer F."/>
            <person name="Land M."/>
            <person name="Hauser L."/>
            <person name="Kyrpides N."/>
            <person name="Ovchinnikova G."/>
            <person name="Lovley D."/>
        </authorList>
    </citation>
    <scope>NUCLEOTIDE SEQUENCE [LARGE SCALE GENOMIC DNA]</scope>
    <source>
        <strain evidence="1">M21</strain>
    </source>
</reference>